<dbReference type="Gene3D" id="3.40.50.1000">
    <property type="entry name" value="HAD superfamily/HAD-like"/>
    <property type="match status" value="1"/>
</dbReference>
<dbReference type="InterPro" id="IPR029057">
    <property type="entry name" value="PRTase-like"/>
</dbReference>
<evidence type="ECO:0000313" key="1">
    <source>
        <dbReference type="EMBL" id="ANF29915.1"/>
    </source>
</evidence>
<dbReference type="EMBL" id="KX117080">
    <property type="protein sequence ID" value="ANF29915.1"/>
    <property type="molecule type" value="Genomic_DNA"/>
</dbReference>
<dbReference type="GO" id="GO:0016740">
    <property type="term" value="F:transferase activity"/>
    <property type="evidence" value="ECO:0007669"/>
    <property type="project" value="UniProtKB-KW"/>
</dbReference>
<dbReference type="Gene3D" id="3.40.50.2020">
    <property type="match status" value="1"/>
</dbReference>
<dbReference type="CDD" id="cd06223">
    <property type="entry name" value="PRTases_typeI"/>
    <property type="match status" value="1"/>
</dbReference>
<dbReference type="SUPFAM" id="SSF53271">
    <property type="entry name" value="PRTase-like"/>
    <property type="match status" value="1"/>
</dbReference>
<name>A0A172WZX4_HAFAL</name>
<keyword evidence="1" id="KW-0808">Transferase</keyword>
<protein>
    <submittedName>
        <fullName evidence="1">Phosphoribosyl transferase domain protein</fullName>
    </submittedName>
</protein>
<accession>A0A172WZX4</accession>
<dbReference type="InterPro" id="IPR023214">
    <property type="entry name" value="HAD_sf"/>
</dbReference>
<sequence length="329" mass="38407">MNYVSLEDMVNDIRSSISELAKHDFDLIVGIPRSGMIPAYLIGLYLNLDVTDFGSFIKNMPLQRGISRKVDGKLLYPQEARKILLVDDSYATGVSLKRTLNNIPDVLKERVTTFCVYSTGNNNLDLDIYLRVVKYPRVFEWNILNHGIINDSCFDIDGVLCVDPSEEENDDGDKYRHFLLNAVPKFIPKYKIKYLVTNRLEKYRKETEQWLIKNNVEYEQLIMLDLETKEARQRAGVHSLHKAEFYKRSGCKLFIESDVRQAYEIMLHTGLHVYCIDNNKMYSPGYIRTLNKQPILSFSKIILWLPKIVYRKLPLSIQKKIKKIIRKRA</sequence>
<reference evidence="1" key="1">
    <citation type="journal article" date="2016" name="PLoS ONE">
        <title>Genetic Diversity of O-Antigens in Hafnia alvei and the Development of a Suspension Array for Serotype Detection.</title>
        <authorList>
            <person name="Duan Z."/>
            <person name="Niedziela T."/>
            <person name="Lugowski C."/>
            <person name="Cao B."/>
            <person name="Wang T."/>
            <person name="Xu L."/>
            <person name="Yang B."/>
            <person name="Liu B."/>
            <person name="Wang L."/>
        </authorList>
    </citation>
    <scope>NUCLEOTIDE SEQUENCE</scope>
    <source>
        <strain evidence="1">PCM1192</strain>
    </source>
</reference>
<organism evidence="1">
    <name type="scientific">Hafnia alvei</name>
    <dbReference type="NCBI Taxonomy" id="569"/>
    <lineage>
        <taxon>Bacteria</taxon>
        <taxon>Pseudomonadati</taxon>
        <taxon>Pseudomonadota</taxon>
        <taxon>Gammaproteobacteria</taxon>
        <taxon>Enterobacterales</taxon>
        <taxon>Hafniaceae</taxon>
        <taxon>Hafnia</taxon>
    </lineage>
</organism>
<dbReference type="InterPro" id="IPR000836">
    <property type="entry name" value="PRTase_dom"/>
</dbReference>
<proteinExistence type="predicted"/>
<dbReference type="AlphaFoldDB" id="A0A172WZX4"/>